<dbReference type="Pfam" id="PF03360">
    <property type="entry name" value="Glyco_transf_43"/>
    <property type="match status" value="1"/>
</dbReference>
<evidence type="ECO:0000256" key="1">
    <source>
        <dbReference type="ARBA" id="ARBA00004606"/>
    </source>
</evidence>
<comment type="cofactor">
    <cofactor evidence="11">
        <name>Mn(2+)</name>
        <dbReference type="ChEBI" id="CHEBI:29035"/>
    </cofactor>
</comment>
<keyword evidence="6 11" id="KW-0735">Signal-anchor</keyword>
<dbReference type="InterPro" id="IPR005027">
    <property type="entry name" value="Glyco_trans_43"/>
</dbReference>
<dbReference type="CDD" id="cd00218">
    <property type="entry name" value="GlcAT-I"/>
    <property type="match status" value="1"/>
</dbReference>
<keyword evidence="4 11" id="KW-0808">Transferase</keyword>
<proteinExistence type="inferred from homology"/>
<evidence type="ECO:0000256" key="10">
    <source>
        <dbReference type="ARBA" id="ARBA00047979"/>
    </source>
</evidence>
<dbReference type="SUPFAM" id="SSF53448">
    <property type="entry name" value="Nucleotide-diphospho-sugar transferases"/>
    <property type="match status" value="1"/>
</dbReference>
<keyword evidence="8" id="KW-0472">Membrane</keyword>
<keyword evidence="5" id="KW-0812">Transmembrane</keyword>
<evidence type="ECO:0000256" key="4">
    <source>
        <dbReference type="ARBA" id="ARBA00022679"/>
    </source>
</evidence>
<dbReference type="EC" id="2.4.1.135" evidence="3 11"/>
<evidence type="ECO:0000256" key="5">
    <source>
        <dbReference type="ARBA" id="ARBA00022692"/>
    </source>
</evidence>
<comment type="similarity">
    <text evidence="2 11">Belongs to the glycosyltransferase 43 family.</text>
</comment>
<dbReference type="InterPro" id="IPR029044">
    <property type="entry name" value="Nucleotide-diphossugar_trans"/>
</dbReference>
<evidence type="ECO:0000256" key="6">
    <source>
        <dbReference type="ARBA" id="ARBA00022968"/>
    </source>
</evidence>
<evidence type="ECO:0000256" key="8">
    <source>
        <dbReference type="ARBA" id="ARBA00023136"/>
    </source>
</evidence>
<dbReference type="Proteomes" id="UP001303046">
    <property type="component" value="Unassembled WGS sequence"/>
</dbReference>
<evidence type="ECO:0000313" key="12">
    <source>
        <dbReference type="EMBL" id="KAK6752960.1"/>
    </source>
</evidence>
<comment type="catalytic activity">
    <reaction evidence="10 11">
        <text>3-O-(beta-D-galactosyl-(1-&gt;3)-beta-D-galactosyl-(1-&gt;4)-beta-D-xylosyl)-L-seryl-[protein] + UDP-alpha-D-glucuronate = 3-O-(beta-D-GlcA-(1-&gt;3)-beta-D-Gal-(1-&gt;3)-beta-D-Gal-(1-&gt;4)-beta-D-Xyl)-L-seryl-[protein] + UDP + H(+)</text>
        <dbReference type="Rhea" id="RHEA:24168"/>
        <dbReference type="Rhea" id="RHEA-COMP:12571"/>
        <dbReference type="Rhea" id="RHEA-COMP:12573"/>
        <dbReference type="ChEBI" id="CHEBI:15378"/>
        <dbReference type="ChEBI" id="CHEBI:58052"/>
        <dbReference type="ChEBI" id="CHEBI:58223"/>
        <dbReference type="ChEBI" id="CHEBI:132090"/>
        <dbReference type="ChEBI" id="CHEBI:132093"/>
        <dbReference type="EC" id="2.4.1.135"/>
    </reaction>
</comment>
<evidence type="ECO:0000256" key="2">
    <source>
        <dbReference type="ARBA" id="ARBA00007706"/>
    </source>
</evidence>
<dbReference type="Gene3D" id="3.90.550.10">
    <property type="entry name" value="Spore Coat Polysaccharide Biosynthesis Protein SpsA, Chain A"/>
    <property type="match status" value="1"/>
</dbReference>
<keyword evidence="13" id="KW-1185">Reference proteome</keyword>
<reference evidence="12 13" key="1">
    <citation type="submission" date="2023-08" db="EMBL/GenBank/DDBJ databases">
        <title>A Necator americanus chromosomal reference genome.</title>
        <authorList>
            <person name="Ilik V."/>
            <person name="Petrzelkova K.J."/>
            <person name="Pardy F."/>
            <person name="Fuh T."/>
            <person name="Niatou-Singa F.S."/>
            <person name="Gouil Q."/>
            <person name="Baker L."/>
            <person name="Ritchie M.E."/>
            <person name="Jex A.R."/>
            <person name="Gazzola D."/>
            <person name="Li H."/>
            <person name="Toshio Fujiwara R."/>
            <person name="Zhan B."/>
            <person name="Aroian R.V."/>
            <person name="Pafco B."/>
            <person name="Schwarz E.M."/>
        </authorList>
    </citation>
    <scope>NUCLEOTIDE SEQUENCE [LARGE SCALE GENOMIC DNA]</scope>
    <source>
        <strain evidence="12 13">Aroian</strain>
        <tissue evidence="12">Whole animal</tissue>
    </source>
</reference>
<keyword evidence="11" id="KW-0479">Metal-binding</keyword>
<protein>
    <recommendedName>
        <fullName evidence="3 11">Galactosylgalactosylxylosylprotein 3-beta-glucuronosyltransferase</fullName>
        <ecNumber evidence="3 11">2.4.1.135</ecNumber>
    </recommendedName>
</protein>
<comment type="pathway">
    <text evidence="11">Protein modification; protein glycosylation.</text>
</comment>
<comment type="subcellular location">
    <subcellularLocation>
        <location evidence="11">Golgi apparatus membrane</location>
        <topology evidence="11">Single-pass type II membrane protein</topology>
    </subcellularLocation>
    <subcellularLocation>
        <location evidence="1">Membrane</location>
        <topology evidence="1">Single-pass type II membrane protein</topology>
    </subcellularLocation>
</comment>
<comment type="caution">
    <text evidence="12">The sequence shown here is derived from an EMBL/GenBank/DDBJ whole genome shotgun (WGS) entry which is preliminary data.</text>
</comment>
<keyword evidence="11" id="KW-0333">Golgi apparatus</keyword>
<keyword evidence="11" id="KW-0464">Manganese</keyword>
<organism evidence="12 13">
    <name type="scientific">Necator americanus</name>
    <name type="common">Human hookworm</name>
    <dbReference type="NCBI Taxonomy" id="51031"/>
    <lineage>
        <taxon>Eukaryota</taxon>
        <taxon>Metazoa</taxon>
        <taxon>Ecdysozoa</taxon>
        <taxon>Nematoda</taxon>
        <taxon>Chromadorea</taxon>
        <taxon>Rhabditida</taxon>
        <taxon>Rhabditina</taxon>
        <taxon>Rhabditomorpha</taxon>
        <taxon>Strongyloidea</taxon>
        <taxon>Ancylostomatidae</taxon>
        <taxon>Bunostominae</taxon>
        <taxon>Necator</taxon>
    </lineage>
</organism>
<evidence type="ECO:0000256" key="9">
    <source>
        <dbReference type="ARBA" id="ARBA00023180"/>
    </source>
</evidence>
<sequence>MCTKRWFFNCKWQVLHEAEMFKRRPLRVCLTSGLFLVILATISFAATIFHPLFPAETFFSWLQIERNPKNLLPLIIVITPTYKRPTRFADLTRMSYTLRMVPHLHWILVEDANETVSYVWKILERSEVPFTYLAAETVKGYPRRGWYQRNTALWYLRNESEHLMEKYHDGVVYFADDDNSYDIRVFTDYIRNVKRLGMWAVALSGGRPVEYPVVRNGTVIDFEAWLPSRRFAVDMAGFAVNLKEILNSTVVFGKTCKEGMGSPETCFLSNLGFNRSDIEPFGWDTEEEEQEILVWHTKTVNMKFNETLYPNLSYAFEFGKK</sequence>
<evidence type="ECO:0000256" key="3">
    <source>
        <dbReference type="ARBA" id="ARBA00012641"/>
    </source>
</evidence>
<keyword evidence="9" id="KW-0325">Glycoprotein</keyword>
<evidence type="ECO:0000313" key="13">
    <source>
        <dbReference type="Proteomes" id="UP001303046"/>
    </source>
</evidence>
<evidence type="ECO:0000256" key="7">
    <source>
        <dbReference type="ARBA" id="ARBA00022989"/>
    </source>
</evidence>
<name>A0ABR1DRA4_NECAM</name>
<dbReference type="EMBL" id="JAVFWL010000004">
    <property type="protein sequence ID" value="KAK6752960.1"/>
    <property type="molecule type" value="Genomic_DNA"/>
</dbReference>
<dbReference type="PANTHER" id="PTHR10896">
    <property type="entry name" value="GALACTOSYLGALACTOSYLXYLOSYLPROTEIN 3-BETA-GLUCURONOSYLTRANSFERASE BETA-1,3-GLUCURONYLTRANSFERASE"/>
    <property type="match status" value="1"/>
</dbReference>
<evidence type="ECO:0000256" key="11">
    <source>
        <dbReference type="RuleBase" id="RU363127"/>
    </source>
</evidence>
<keyword evidence="7" id="KW-1133">Transmembrane helix</keyword>
<gene>
    <name evidence="12" type="primary">Necator_chrIV.g17308</name>
    <name evidence="12" type="ORF">RB195_004010</name>
</gene>
<accession>A0ABR1DRA4</accession>
<dbReference type="PANTHER" id="PTHR10896:SF30">
    <property type="entry name" value="GALACTOSYLGALACTOSYLXYLOSYLPROTEIN 3-BETA-GLUCURONOSYLTRANSFERASE"/>
    <property type="match status" value="1"/>
</dbReference>